<accession>A0ABR2RMI5</accession>
<feature type="transmembrane region" description="Helical" evidence="1">
    <location>
        <begin position="12"/>
        <end position="30"/>
    </location>
</feature>
<keyword evidence="1" id="KW-0472">Membrane</keyword>
<organism evidence="2 3">
    <name type="scientific">Hibiscus sabdariffa</name>
    <name type="common">roselle</name>
    <dbReference type="NCBI Taxonomy" id="183260"/>
    <lineage>
        <taxon>Eukaryota</taxon>
        <taxon>Viridiplantae</taxon>
        <taxon>Streptophyta</taxon>
        <taxon>Embryophyta</taxon>
        <taxon>Tracheophyta</taxon>
        <taxon>Spermatophyta</taxon>
        <taxon>Magnoliopsida</taxon>
        <taxon>eudicotyledons</taxon>
        <taxon>Gunneridae</taxon>
        <taxon>Pentapetalae</taxon>
        <taxon>rosids</taxon>
        <taxon>malvids</taxon>
        <taxon>Malvales</taxon>
        <taxon>Malvaceae</taxon>
        <taxon>Malvoideae</taxon>
        <taxon>Hibiscus</taxon>
    </lineage>
</organism>
<reference evidence="2 3" key="1">
    <citation type="journal article" date="2024" name="G3 (Bethesda)">
        <title>Genome assembly of Hibiscus sabdariffa L. provides insights into metabolisms of medicinal natural products.</title>
        <authorList>
            <person name="Kim T."/>
        </authorList>
    </citation>
    <scope>NUCLEOTIDE SEQUENCE [LARGE SCALE GENOMIC DNA]</scope>
    <source>
        <strain evidence="2">TK-2024</strain>
        <tissue evidence="2">Old leaves</tissue>
    </source>
</reference>
<feature type="transmembrane region" description="Helical" evidence="1">
    <location>
        <begin position="122"/>
        <end position="145"/>
    </location>
</feature>
<evidence type="ECO:0000313" key="3">
    <source>
        <dbReference type="Proteomes" id="UP001396334"/>
    </source>
</evidence>
<evidence type="ECO:0000313" key="2">
    <source>
        <dbReference type="EMBL" id="KAK9014075.1"/>
    </source>
</evidence>
<feature type="transmembrane region" description="Helical" evidence="1">
    <location>
        <begin position="72"/>
        <end position="91"/>
    </location>
</feature>
<keyword evidence="1" id="KW-1133">Transmembrane helix</keyword>
<gene>
    <name evidence="2" type="ORF">V6N11_005247</name>
</gene>
<comment type="caution">
    <text evidence="2">The sequence shown here is derived from an EMBL/GenBank/DDBJ whole genome shotgun (WGS) entry which is preliminary data.</text>
</comment>
<evidence type="ECO:0000256" key="1">
    <source>
        <dbReference type="SAM" id="Phobius"/>
    </source>
</evidence>
<keyword evidence="3" id="KW-1185">Reference proteome</keyword>
<dbReference type="EMBL" id="JBBPBN010000021">
    <property type="protein sequence ID" value="KAK9014075.1"/>
    <property type="molecule type" value="Genomic_DNA"/>
</dbReference>
<protein>
    <submittedName>
        <fullName evidence="2">Uncharacterized protein</fullName>
    </submittedName>
</protein>
<keyword evidence="1" id="KW-0812">Transmembrane</keyword>
<proteinExistence type="predicted"/>
<sequence>MQWFEVPSELLLFFSPAIVATISFGMYYCWKKITADLEKTWDFYHFLVIAIMECSQSFLSALVLYILASWKIIDNALLGISFLFAAITFCINRLTTPFFEFSHPIIFIDPIISLAFSSGSEVAVKVTICTVGCLLLLLLLLRAYFLNSDVMRARAIPDNDKGDIIGVSEITIRVTGPDDNGDSLQMSGIQTPDVENAITEDDLQWEIDSQVTYHEVHDLWWIRPADDNGYSIQLSGMQTPDIENTITEDDLQWEIDDSAISYPPHAFVQSLVFKLLGWG</sequence>
<dbReference type="Proteomes" id="UP001396334">
    <property type="component" value="Unassembled WGS sequence"/>
</dbReference>
<feature type="transmembrane region" description="Helical" evidence="1">
    <location>
        <begin position="42"/>
        <end position="66"/>
    </location>
</feature>
<name>A0ABR2RMI5_9ROSI</name>